<dbReference type="RefSeq" id="WP_161401457.1">
    <property type="nucleotide sequence ID" value="NZ_WTTE01000023.1"/>
</dbReference>
<organism evidence="1 2">
    <name type="scientific">Acinetobacter haemolyticus</name>
    <dbReference type="NCBI Taxonomy" id="29430"/>
    <lineage>
        <taxon>Bacteria</taxon>
        <taxon>Pseudomonadati</taxon>
        <taxon>Pseudomonadota</taxon>
        <taxon>Gammaproteobacteria</taxon>
        <taxon>Moraxellales</taxon>
        <taxon>Moraxellaceae</taxon>
        <taxon>Acinetobacter</taxon>
    </lineage>
</organism>
<evidence type="ECO:0000313" key="1">
    <source>
        <dbReference type="EMBL" id="NAR73653.1"/>
    </source>
</evidence>
<proteinExistence type="predicted"/>
<accession>A0AAJ2YTD0</accession>
<name>A0AAJ2YTD0_ACIHA</name>
<reference evidence="1 2" key="1">
    <citation type="submission" date="2019-12" db="EMBL/GenBank/DDBJ databases">
        <title>Acinetobacter haemolyticus comparative genomics.</title>
        <authorList>
            <person name="Castro-Jaimes S."/>
            <person name="Bello-Lopez E."/>
            <person name="Velazquez-Acosta C."/>
            <person name="Volkow-Fernandez P."/>
            <person name="Lozano-Zarain P."/>
            <person name="Castillo Ramirez S."/>
            <person name="Cevallos M.A."/>
        </authorList>
    </citation>
    <scope>NUCLEOTIDE SEQUENCE [LARGE SCALE GENOMIC DNA]</scope>
    <source>
        <strain evidence="1 2">AN10</strain>
    </source>
</reference>
<evidence type="ECO:0000313" key="2">
    <source>
        <dbReference type="Proteomes" id="UP000451048"/>
    </source>
</evidence>
<gene>
    <name evidence="1" type="ORF">GPS52_09095</name>
</gene>
<dbReference type="Proteomes" id="UP000451048">
    <property type="component" value="Unassembled WGS sequence"/>
</dbReference>
<dbReference type="EMBL" id="WTTO01000023">
    <property type="protein sequence ID" value="NAR73653.1"/>
    <property type="molecule type" value="Genomic_DNA"/>
</dbReference>
<protein>
    <submittedName>
        <fullName evidence="1">Uncharacterized protein</fullName>
    </submittedName>
</protein>
<comment type="caution">
    <text evidence="1">The sequence shown here is derived from an EMBL/GenBank/DDBJ whole genome shotgun (WGS) entry which is preliminary data.</text>
</comment>
<sequence>MNNERTWKIIKDIEDGKYDQKALEALYKNAETEMKKRDISEERMQNCKVIQLSAKDGLRTLGNKAYKIRFIKPIREKVEELMHQITIENNWMRFENNHVKNGVKIGGDMIRGDVVAQYYISYRKLGWKRSIYLSATQESENDSSGVYYRIAFPDLDEEVRTFNKDEAVQLFKDYVEQ</sequence>
<dbReference type="AlphaFoldDB" id="A0AAJ2YTD0"/>